<dbReference type="OrthoDB" id="10499886at2759"/>
<organism evidence="2 3">
    <name type="scientific">Plasmodium reichenowi</name>
    <dbReference type="NCBI Taxonomy" id="5854"/>
    <lineage>
        <taxon>Eukaryota</taxon>
        <taxon>Sar</taxon>
        <taxon>Alveolata</taxon>
        <taxon>Apicomplexa</taxon>
        <taxon>Aconoidasida</taxon>
        <taxon>Haemosporida</taxon>
        <taxon>Plasmodiidae</taxon>
        <taxon>Plasmodium</taxon>
        <taxon>Plasmodium (Laverania)</taxon>
    </lineage>
</organism>
<gene>
    <name evidence="2" type="ORF">PRG01_0000500</name>
</gene>
<dbReference type="EMBL" id="OFAE01000009">
    <property type="protein sequence ID" value="SOV84006.1"/>
    <property type="molecule type" value="Genomic_DNA"/>
</dbReference>
<dbReference type="VEuPathDB" id="PlasmoDB:PRG01_0000500"/>
<feature type="transmembrane region" description="Helical" evidence="1">
    <location>
        <begin position="151"/>
        <end position="175"/>
    </location>
</feature>
<evidence type="ECO:0008006" key="4">
    <source>
        <dbReference type="Google" id="ProtNLM"/>
    </source>
</evidence>
<dbReference type="VEuPathDB" id="PlasmoDB:PRCDC_1038500"/>
<evidence type="ECO:0000313" key="2">
    <source>
        <dbReference type="EMBL" id="SOV84006.1"/>
    </source>
</evidence>
<keyword evidence="1" id="KW-0472">Membrane</keyword>
<dbReference type="Proteomes" id="UP000240500">
    <property type="component" value="Unassembled WGS sequence"/>
</dbReference>
<name>A0A2P9DSL9_PLARE</name>
<protein>
    <recommendedName>
        <fullName evidence="4">Exported protein (Hyp15)</fullName>
    </recommendedName>
</protein>
<feature type="transmembrane region" description="Helical" evidence="1">
    <location>
        <begin position="6"/>
        <end position="22"/>
    </location>
</feature>
<keyword evidence="1" id="KW-0812">Transmembrane</keyword>
<evidence type="ECO:0000313" key="3">
    <source>
        <dbReference type="Proteomes" id="UP000240500"/>
    </source>
</evidence>
<sequence length="220" mass="26507">MNKRYFRIYLYNLIIVIISIQFKSCYKKGAYNNGNYNNIYLDKYKRLLSQHIRDEPIKHTLSTLNVENCKGVNNQCRAFCKLNDKSMYNKTLNEKTNEKNIIDYYISDDKLHKEYVKYHKQNISLKRNKKSMRIKDVLYKMLFKRRKFWKFLKYFLTALGLSSLIGFIVLCIPEITFVGTVFAFITLGIVLSIIILCVIMWLLVTWLWPYKDEYNRKHKK</sequence>
<feature type="transmembrane region" description="Helical" evidence="1">
    <location>
        <begin position="181"/>
        <end position="210"/>
    </location>
</feature>
<accession>A0A2P9DSL9</accession>
<reference evidence="2 3" key="1">
    <citation type="submission" date="2016-09" db="EMBL/GenBank/DDBJ databases">
        <authorList>
            <consortium name="Pathogen Informatics"/>
        </authorList>
    </citation>
    <scope>NUCLEOTIDE SEQUENCE [LARGE SCALE GENOMIC DNA]</scope>
</reference>
<dbReference type="AlphaFoldDB" id="A0A2P9DSL9"/>
<keyword evidence="1" id="KW-1133">Transmembrane helix</keyword>
<evidence type="ECO:0000256" key="1">
    <source>
        <dbReference type="SAM" id="Phobius"/>
    </source>
</evidence>
<proteinExistence type="predicted"/>